<keyword evidence="2" id="KW-1003">Cell membrane</keyword>
<dbReference type="Proteomes" id="UP001484239">
    <property type="component" value="Unassembled WGS sequence"/>
</dbReference>
<dbReference type="InterPro" id="IPR050250">
    <property type="entry name" value="Macrolide_Exporter_MacB"/>
</dbReference>
<evidence type="ECO:0000256" key="4">
    <source>
        <dbReference type="ARBA" id="ARBA00022989"/>
    </source>
</evidence>
<dbReference type="EMBL" id="JBBHLI010000004">
    <property type="protein sequence ID" value="MEK9501136.1"/>
    <property type="molecule type" value="Genomic_DNA"/>
</dbReference>
<sequence>MKGRPWWPARLLESCLRGRGAEYLRGDLRESWASLVDGPGPRWTAERDHLVDVMRSLVRWWMPRSVLARVRRDWDHDDVREAWNGGGGDMGGVVRAISAGARGLLRRPGFAVVTVLTLGLGIGATTTILSVVDGVMLRPLPYDDEDRLVAVGVTFPGREWVEGVDGLQYLAGVSVKNMEFLRERSRTLDRIAGAEIASALLPDRGEGPELTRMARVTDDFFTILGAGVAIGRLFTPDEYGENRLQPTLISYGAWMRRFGGDPGVVGQPLPAPDGVASPTVVGVLSPDFVVPENVSSTEVEFWQPLDPAHLRYESRGSRSVTLIGRLASGVTAEGARSELEGLAAELAREHPDGSVYPDGSWFGYGVNGLRDDVVGTARRPLLVFLGAAALLLLISAMNTANLLLVRTSDRVGELSVRRALGAGRATLVTHVVVESLLLALAGGALGVLIAMVGVDTFLAMAPEVPRMGTIGVDGRILALTAAVSIAAGVAVAAVPALRVARRDPAIAIRSNSAGSGGGASSGFRNVLVTAQLAVALVLGIGASVLMHSFVKVSSVDPGFEPEGLVSFQLAAKRPGGAEETWSAWDETLEAVRRVPGVASVAGASNLPFEDPNWAPGILLPGETEEEVRVGIAGYAITPGYFETMRQPLVSGRDILSTDGPDSEPVAIMNRALVERDFGGEAPLGRTIEIGEDRTAFRVVGVVDDAVVRRAEEGPRPGLYIPYTQIDWPWVKTVVRSDREYGALASELRLAAAAVSPIVPTQNMIRLEDRIRAVETEPRFQAWLIGSFALAALLLASVGLYGTLAHAVGRRQREIGVRLALGAGPSRVFGMVLRQGATVAGIGSVVGVIGAALLAGVLERFLFDVPALDPIAFGVGIAALGIVALIAVLQPAVRATRVDVVGSLREE</sequence>
<evidence type="ECO:0000313" key="10">
    <source>
        <dbReference type="EMBL" id="MEK9501136.1"/>
    </source>
</evidence>
<dbReference type="InterPro" id="IPR003838">
    <property type="entry name" value="ABC3_permease_C"/>
</dbReference>
<accession>A0ABU9E8R5</accession>
<feature type="domain" description="ABC3 transporter permease C-terminal" evidence="8">
    <location>
        <begin position="786"/>
        <end position="895"/>
    </location>
</feature>
<dbReference type="Pfam" id="PF12704">
    <property type="entry name" value="MacB_PCD"/>
    <property type="match status" value="2"/>
</dbReference>
<feature type="transmembrane region" description="Helical" evidence="7">
    <location>
        <begin position="474"/>
        <end position="497"/>
    </location>
</feature>
<comment type="caution">
    <text evidence="10">The sequence shown here is derived from an EMBL/GenBank/DDBJ whole genome shotgun (WGS) entry which is preliminary data.</text>
</comment>
<gene>
    <name evidence="10" type="ORF">WI372_09115</name>
</gene>
<reference evidence="10 11" key="1">
    <citation type="submission" date="2024-02" db="EMBL/GenBank/DDBJ databases">
        <title>A novel Gemmatimonadota bacterium.</title>
        <authorList>
            <person name="Du Z.-J."/>
            <person name="Ye Y.-Q."/>
        </authorList>
    </citation>
    <scope>NUCLEOTIDE SEQUENCE [LARGE SCALE GENOMIC DNA]</scope>
    <source>
        <strain evidence="10 11">DH-20</strain>
    </source>
</reference>
<evidence type="ECO:0000259" key="9">
    <source>
        <dbReference type="Pfam" id="PF12704"/>
    </source>
</evidence>
<evidence type="ECO:0000256" key="6">
    <source>
        <dbReference type="ARBA" id="ARBA00038076"/>
    </source>
</evidence>
<evidence type="ECO:0000256" key="7">
    <source>
        <dbReference type="SAM" id="Phobius"/>
    </source>
</evidence>
<comment type="subcellular location">
    <subcellularLocation>
        <location evidence="1">Cell membrane</location>
        <topology evidence="1">Multi-pass membrane protein</topology>
    </subcellularLocation>
</comment>
<dbReference type="InterPro" id="IPR025857">
    <property type="entry name" value="MacB_PCD"/>
</dbReference>
<feature type="transmembrane region" description="Helical" evidence="7">
    <location>
        <begin position="526"/>
        <end position="550"/>
    </location>
</feature>
<feature type="transmembrane region" description="Helical" evidence="7">
    <location>
        <begin position="381"/>
        <end position="404"/>
    </location>
</feature>
<dbReference type="PANTHER" id="PTHR30572">
    <property type="entry name" value="MEMBRANE COMPONENT OF TRANSPORTER-RELATED"/>
    <property type="match status" value="1"/>
</dbReference>
<evidence type="ECO:0000256" key="3">
    <source>
        <dbReference type="ARBA" id="ARBA00022692"/>
    </source>
</evidence>
<feature type="transmembrane region" description="Helical" evidence="7">
    <location>
        <begin position="425"/>
        <end position="454"/>
    </location>
</feature>
<protein>
    <submittedName>
        <fullName evidence="10">ADOP family duplicated permease</fullName>
    </submittedName>
</protein>
<name>A0ABU9E8R5_9BACT</name>
<keyword evidence="11" id="KW-1185">Reference proteome</keyword>
<evidence type="ECO:0000313" key="11">
    <source>
        <dbReference type="Proteomes" id="UP001484239"/>
    </source>
</evidence>
<feature type="domain" description="ABC3 transporter permease C-terminal" evidence="8">
    <location>
        <begin position="387"/>
        <end position="504"/>
    </location>
</feature>
<dbReference type="Pfam" id="PF02687">
    <property type="entry name" value="FtsX"/>
    <property type="match status" value="2"/>
</dbReference>
<feature type="transmembrane region" description="Helical" evidence="7">
    <location>
        <begin position="869"/>
        <end position="888"/>
    </location>
</feature>
<evidence type="ECO:0000256" key="1">
    <source>
        <dbReference type="ARBA" id="ARBA00004651"/>
    </source>
</evidence>
<evidence type="ECO:0000259" key="8">
    <source>
        <dbReference type="Pfam" id="PF02687"/>
    </source>
</evidence>
<keyword evidence="4 7" id="KW-1133">Transmembrane helix</keyword>
<proteinExistence type="inferred from homology"/>
<feature type="transmembrane region" description="Helical" evidence="7">
    <location>
        <begin position="779"/>
        <end position="803"/>
    </location>
</feature>
<feature type="transmembrane region" description="Helical" evidence="7">
    <location>
        <begin position="836"/>
        <end position="857"/>
    </location>
</feature>
<dbReference type="NCBIfam" id="TIGR03434">
    <property type="entry name" value="ADOP"/>
    <property type="match status" value="1"/>
</dbReference>
<organism evidence="10 11">
    <name type="scientific">Gaopeijia maritima</name>
    <dbReference type="NCBI Taxonomy" id="3119007"/>
    <lineage>
        <taxon>Bacteria</taxon>
        <taxon>Pseudomonadati</taxon>
        <taxon>Gemmatimonadota</taxon>
        <taxon>Longimicrobiia</taxon>
        <taxon>Gaopeijiales</taxon>
        <taxon>Gaopeijiaceae</taxon>
        <taxon>Gaopeijia</taxon>
    </lineage>
</organism>
<keyword evidence="3 7" id="KW-0812">Transmembrane</keyword>
<dbReference type="InterPro" id="IPR017800">
    <property type="entry name" value="ADOP"/>
</dbReference>
<keyword evidence="5 7" id="KW-0472">Membrane</keyword>
<dbReference type="RefSeq" id="WP_405277211.1">
    <property type="nucleotide sequence ID" value="NZ_JBBHLI010000004.1"/>
</dbReference>
<feature type="domain" description="MacB-like periplasmic core" evidence="9">
    <location>
        <begin position="533"/>
        <end position="725"/>
    </location>
</feature>
<comment type="similarity">
    <text evidence="6">Belongs to the ABC-4 integral membrane protein family.</text>
</comment>
<dbReference type="PANTHER" id="PTHR30572:SF4">
    <property type="entry name" value="ABC TRANSPORTER PERMEASE YTRF"/>
    <property type="match status" value="1"/>
</dbReference>
<evidence type="ECO:0000256" key="5">
    <source>
        <dbReference type="ARBA" id="ARBA00023136"/>
    </source>
</evidence>
<evidence type="ECO:0000256" key="2">
    <source>
        <dbReference type="ARBA" id="ARBA00022475"/>
    </source>
</evidence>
<feature type="transmembrane region" description="Helical" evidence="7">
    <location>
        <begin position="110"/>
        <end position="132"/>
    </location>
</feature>
<feature type="domain" description="MacB-like periplasmic core" evidence="9">
    <location>
        <begin position="112"/>
        <end position="341"/>
    </location>
</feature>